<dbReference type="PANTHER" id="PTHR32319:SF0">
    <property type="entry name" value="BACTERIAL HEMOLYSIN-LIKE PROTEIN"/>
    <property type="match status" value="1"/>
</dbReference>
<evidence type="ECO:0000313" key="6">
    <source>
        <dbReference type="Proteomes" id="UP000198806"/>
    </source>
</evidence>
<accession>A0A1I5EYJ6</accession>
<dbReference type="InterPro" id="IPR029063">
    <property type="entry name" value="SAM-dependent_MTases_sf"/>
</dbReference>
<dbReference type="GO" id="GO:0008168">
    <property type="term" value="F:methyltransferase activity"/>
    <property type="evidence" value="ECO:0007669"/>
    <property type="project" value="UniProtKB-KW"/>
</dbReference>
<dbReference type="InterPro" id="IPR036986">
    <property type="entry name" value="S4_RNA-bd_sf"/>
</dbReference>
<dbReference type="InterPro" id="IPR002942">
    <property type="entry name" value="S4_RNA-bd"/>
</dbReference>
<comment type="similarity">
    <text evidence="2">Belongs to the TlyA family.</text>
</comment>
<dbReference type="EMBL" id="FOWD01000011">
    <property type="protein sequence ID" value="SFO16503.1"/>
    <property type="molecule type" value="Genomic_DNA"/>
</dbReference>
<dbReference type="SUPFAM" id="SSF53335">
    <property type="entry name" value="S-adenosyl-L-methionine-dependent methyltransferases"/>
    <property type="match status" value="1"/>
</dbReference>
<protein>
    <submittedName>
        <fullName evidence="5">23S rRNA (Cytidine1920-2'-O)/16S rRNA (Cytidine1409-2'-O)-methyltransferase</fullName>
    </submittedName>
</protein>
<organism evidence="5 6">
    <name type="scientific">Anaerocolumna aminovalerica</name>
    <dbReference type="NCBI Taxonomy" id="1527"/>
    <lineage>
        <taxon>Bacteria</taxon>
        <taxon>Bacillati</taxon>
        <taxon>Bacillota</taxon>
        <taxon>Clostridia</taxon>
        <taxon>Lachnospirales</taxon>
        <taxon>Lachnospiraceae</taxon>
        <taxon>Anaerocolumna</taxon>
    </lineage>
</organism>
<reference evidence="5 6" key="1">
    <citation type="submission" date="2016-10" db="EMBL/GenBank/DDBJ databases">
        <authorList>
            <person name="de Groot N.N."/>
        </authorList>
    </citation>
    <scope>NUCLEOTIDE SEQUENCE [LARGE SCALE GENOMIC DNA]</scope>
    <source>
        <strain evidence="5 6">DSM 1283</strain>
    </source>
</reference>
<dbReference type="Gene3D" id="3.10.290.10">
    <property type="entry name" value="RNA-binding S4 domain"/>
    <property type="match status" value="1"/>
</dbReference>
<evidence type="ECO:0000256" key="2">
    <source>
        <dbReference type="ARBA" id="ARBA00029460"/>
    </source>
</evidence>
<dbReference type="AlphaFoldDB" id="A0A1I5EYJ6"/>
<evidence type="ECO:0000313" key="5">
    <source>
        <dbReference type="EMBL" id="SFO16503.1"/>
    </source>
</evidence>
<evidence type="ECO:0000256" key="1">
    <source>
        <dbReference type="ARBA" id="ARBA00022884"/>
    </source>
</evidence>
<dbReference type="STRING" id="1527.SAMN04489757_11174"/>
<dbReference type="GO" id="GO:0003723">
    <property type="term" value="F:RNA binding"/>
    <property type="evidence" value="ECO:0007669"/>
    <property type="project" value="UniProtKB-KW"/>
</dbReference>
<evidence type="ECO:0000256" key="3">
    <source>
        <dbReference type="PROSITE-ProRule" id="PRU00182"/>
    </source>
</evidence>
<dbReference type="SMART" id="SM00363">
    <property type="entry name" value="S4"/>
    <property type="match status" value="1"/>
</dbReference>
<name>A0A1I5EYJ6_9FIRM</name>
<dbReference type="Pfam" id="PF01479">
    <property type="entry name" value="S4"/>
    <property type="match status" value="1"/>
</dbReference>
<sequence>MGVKMKERLDILLVKRNLAESREKAKAIIMSGNVFVEGQREDKAGSMFPDTANIELKGVTAKYVSRGGFKLEKAIEHYGVNLEGKICMDVGSSTGGFTDCMLQNGAVKVYAVDVGTNQLAWKLRQDPRVISMEKTNIRYLEPEHIEDEIDFASIDVAFISLTKVLIPVRELLIDGGEVVCLIKPQFEAGREKVGKKGVVRDQRVHIEVIEKVIAYGVSIGFRILNLDYSPIKGPEGNIEYLLHIKKCTPGFEESSNELSLEECTQYVDNVNLLNLQDSIRNVVTLSHETLNL</sequence>
<dbReference type="InterPro" id="IPR004538">
    <property type="entry name" value="Hemolysin_A/TlyA"/>
</dbReference>
<dbReference type="PIRSF" id="PIRSF005578">
    <property type="entry name" value="TlyA"/>
    <property type="match status" value="1"/>
</dbReference>
<dbReference type="NCBIfam" id="TIGR00478">
    <property type="entry name" value="tly"/>
    <property type="match status" value="1"/>
</dbReference>
<evidence type="ECO:0000259" key="4">
    <source>
        <dbReference type="SMART" id="SM00363"/>
    </source>
</evidence>
<keyword evidence="5" id="KW-0489">Methyltransferase</keyword>
<keyword evidence="5" id="KW-0808">Transferase</keyword>
<gene>
    <name evidence="5" type="ORF">SAMN04489757_11174</name>
</gene>
<dbReference type="SUPFAM" id="SSF55174">
    <property type="entry name" value="Alpha-L RNA-binding motif"/>
    <property type="match status" value="1"/>
</dbReference>
<dbReference type="Pfam" id="PF01728">
    <property type="entry name" value="FtsJ"/>
    <property type="match status" value="1"/>
</dbReference>
<keyword evidence="1 3" id="KW-0694">RNA-binding</keyword>
<dbReference type="InterPro" id="IPR047048">
    <property type="entry name" value="TlyA"/>
</dbReference>
<dbReference type="Gene3D" id="3.40.50.150">
    <property type="entry name" value="Vaccinia Virus protein VP39"/>
    <property type="match status" value="1"/>
</dbReference>
<dbReference type="PROSITE" id="PS50889">
    <property type="entry name" value="S4"/>
    <property type="match status" value="1"/>
</dbReference>
<feature type="domain" description="RNA-binding S4" evidence="4">
    <location>
        <begin position="7"/>
        <end position="72"/>
    </location>
</feature>
<proteinExistence type="inferred from homology"/>
<dbReference type="InterPro" id="IPR002877">
    <property type="entry name" value="RNA_MeTrfase_FtsJ_dom"/>
</dbReference>
<dbReference type="Proteomes" id="UP000198806">
    <property type="component" value="Unassembled WGS sequence"/>
</dbReference>
<dbReference type="GO" id="GO:0032259">
    <property type="term" value="P:methylation"/>
    <property type="evidence" value="ECO:0007669"/>
    <property type="project" value="UniProtKB-KW"/>
</dbReference>
<dbReference type="CDD" id="cd00165">
    <property type="entry name" value="S4"/>
    <property type="match status" value="1"/>
</dbReference>
<dbReference type="PANTHER" id="PTHR32319">
    <property type="entry name" value="BACTERIAL HEMOLYSIN-LIKE PROTEIN"/>
    <property type="match status" value="1"/>
</dbReference>
<keyword evidence="6" id="KW-1185">Reference proteome</keyword>